<name>A0ABX0G742_9RHOB</name>
<dbReference type="Pfam" id="PF13468">
    <property type="entry name" value="Glyoxalase_3"/>
    <property type="match status" value="1"/>
</dbReference>
<dbReference type="SUPFAM" id="SSF54593">
    <property type="entry name" value="Glyoxalase/Bleomycin resistance protein/Dihydroxybiphenyl dioxygenase"/>
    <property type="match status" value="1"/>
</dbReference>
<dbReference type="RefSeq" id="WP_166403131.1">
    <property type="nucleotide sequence ID" value="NZ_JAANHS010000006.1"/>
</dbReference>
<feature type="domain" description="Glyoxalase-like" evidence="1">
    <location>
        <begin position="4"/>
        <end position="174"/>
    </location>
</feature>
<dbReference type="InterPro" id="IPR029068">
    <property type="entry name" value="Glyas_Bleomycin-R_OHBP_Dase"/>
</dbReference>
<dbReference type="InterPro" id="IPR025870">
    <property type="entry name" value="Glyoxalase-like_dom"/>
</dbReference>
<evidence type="ECO:0000313" key="3">
    <source>
        <dbReference type="Proteomes" id="UP001515660"/>
    </source>
</evidence>
<reference evidence="2 3" key="1">
    <citation type="journal article" date="2022" name="Microorganisms">
        <title>Genome Sequence and Characterization of a Xanthorhodopsin-Containing, Aerobic Anoxygenic Phototrophic Rhodobacter Species, Isolated from Mesophilic Conditions at Yellowstone National Park.</title>
        <authorList>
            <person name="Kyndt J.A."/>
            <person name="Robertson S."/>
            <person name="Shoffstall I.B."/>
            <person name="Ramaley R.F."/>
            <person name="Meyer T.E."/>
        </authorList>
    </citation>
    <scope>NUCLEOTIDE SEQUENCE [LARGE SCALE GENOMIC DNA]</scope>
    <source>
        <strain evidence="2 3">M37P</strain>
    </source>
</reference>
<dbReference type="EMBL" id="JAANHS010000006">
    <property type="protein sequence ID" value="NHB77108.1"/>
    <property type="molecule type" value="Genomic_DNA"/>
</dbReference>
<comment type="caution">
    <text evidence="2">The sequence shown here is derived from an EMBL/GenBank/DDBJ whole genome shotgun (WGS) entry which is preliminary data.</text>
</comment>
<dbReference type="Proteomes" id="UP001515660">
    <property type="component" value="Unassembled WGS sequence"/>
</dbReference>
<accession>A0ABX0G742</accession>
<proteinExistence type="predicted"/>
<dbReference type="Gene3D" id="3.10.180.10">
    <property type="entry name" value="2,3-Dihydroxybiphenyl 1,2-Dioxygenase, domain 1"/>
    <property type="match status" value="1"/>
</dbReference>
<evidence type="ECO:0000313" key="2">
    <source>
        <dbReference type="EMBL" id="NHB77108.1"/>
    </source>
</evidence>
<organism evidence="2 3">
    <name type="scientific">Rhodobacter calidifons</name>
    <dbReference type="NCBI Taxonomy" id="2715277"/>
    <lineage>
        <taxon>Bacteria</taxon>
        <taxon>Pseudomonadati</taxon>
        <taxon>Pseudomonadota</taxon>
        <taxon>Alphaproteobacteria</taxon>
        <taxon>Rhodobacterales</taxon>
        <taxon>Rhodobacter group</taxon>
        <taxon>Rhodobacter</taxon>
    </lineage>
</organism>
<keyword evidence="3" id="KW-1185">Reference proteome</keyword>
<sequence length="203" mass="21932">MLALDHLAVSAETLEAGAAWVEMALGAPLAGGGRHPQMGTHNRLLSLGDLYLEVIAIDPAAPPPAHPRWFDLDRFRGAPRLTNWICRTDDLDAALAAAPPGTGTATDLSRGDYRWRFAVPASGRLPFDDCHPAFIQWQGTLHPARALRDHGIRLTGLEITHPQADALRAALSRLSDPRVVVERGPCHALRATFSTPNGPRVLT</sequence>
<evidence type="ECO:0000259" key="1">
    <source>
        <dbReference type="Pfam" id="PF13468"/>
    </source>
</evidence>
<protein>
    <submittedName>
        <fullName evidence="2">VOC family protein</fullName>
    </submittedName>
</protein>
<gene>
    <name evidence="2" type="ORF">G8O29_10195</name>
</gene>